<sequence length="695" mass="80046">MNGGSVNTAGIMPQRCEFVAALDKFKATAGLTNAEKAEFQVTSLEGLKNCIQTIQQDQERKKRMMYMKRLEPFLQSMEQYGKVIDVFVNSSDLLGFIWGPMKFILIVAKTYSEALNSVLDAYQDIGEQIPLLEGYRQFLVSNTHMKTVLSMIFQDILEFHREAIKHFKQRLWKQLFQATWRGFIDKIRHLKENLERHRRLIESHATIVQFENIQQTRELARRSFEQQLEVENDRRRQRVMEWLSPFSAEDLQDQYRKIRSTCGDTGRWLVNDPRFQKWFDPTQCQTPSLWICGIPGAGKTILASVIVDEVRGIGQTSVIFFYCKYGDSARNTFIGVARSLLAQLLMQNSHLLQLLYEKSSMSGEVVLTSKATAEELLRIALGSCAKTYIVLDGLDECDRDDRKEIALWFRSVVDAVPSNEMGAIRCIFISQDDGSARKNLGTIPSIKITISDNKDDIGAFAKFWHRRIEDKFGRIENRNIANLIQAKAQGMFLFAKLLAEYLHSQPSQERLREELEPSTLPVELDDAYSRILHRVTEKRPSNVVDNIWKILGWIVCAPRPLRWREIQAVVCLDLDNQEVNDNRQLRDSPKDLFEALVEVQLNDTVELIHGSAREYLIRSNVVATNRTHFTMALTSVGFLSFPELEVARKKEESETDILEGRLAFFDYASACWVLHFQAGCYEPLYPAGYRSEWVS</sequence>
<dbReference type="EMBL" id="MU394530">
    <property type="protein sequence ID" value="KAI6080092.1"/>
    <property type="molecule type" value="Genomic_DNA"/>
</dbReference>
<protein>
    <submittedName>
        <fullName evidence="1">Uncharacterized protein</fullName>
    </submittedName>
</protein>
<proteinExistence type="predicted"/>
<gene>
    <name evidence="1" type="ORF">F4821DRAFT_252383</name>
</gene>
<keyword evidence="2" id="KW-1185">Reference proteome</keyword>
<organism evidence="1 2">
    <name type="scientific">Hypoxylon rubiginosum</name>
    <dbReference type="NCBI Taxonomy" id="110542"/>
    <lineage>
        <taxon>Eukaryota</taxon>
        <taxon>Fungi</taxon>
        <taxon>Dikarya</taxon>
        <taxon>Ascomycota</taxon>
        <taxon>Pezizomycotina</taxon>
        <taxon>Sordariomycetes</taxon>
        <taxon>Xylariomycetidae</taxon>
        <taxon>Xylariales</taxon>
        <taxon>Hypoxylaceae</taxon>
        <taxon>Hypoxylon</taxon>
    </lineage>
</organism>
<evidence type="ECO:0000313" key="1">
    <source>
        <dbReference type="EMBL" id="KAI6080092.1"/>
    </source>
</evidence>
<dbReference type="Proteomes" id="UP001497680">
    <property type="component" value="Unassembled WGS sequence"/>
</dbReference>
<evidence type="ECO:0000313" key="2">
    <source>
        <dbReference type="Proteomes" id="UP001497680"/>
    </source>
</evidence>
<accession>A0ACC0CIC2</accession>
<comment type="caution">
    <text evidence="1">The sequence shown here is derived from an EMBL/GenBank/DDBJ whole genome shotgun (WGS) entry which is preliminary data.</text>
</comment>
<reference evidence="1 2" key="1">
    <citation type="journal article" date="2022" name="New Phytol.">
        <title>Ecological generalism drives hyperdiversity of secondary metabolite gene clusters in xylarialean endophytes.</title>
        <authorList>
            <person name="Franco M.E.E."/>
            <person name="Wisecaver J.H."/>
            <person name="Arnold A.E."/>
            <person name="Ju Y.M."/>
            <person name="Slot J.C."/>
            <person name="Ahrendt S."/>
            <person name="Moore L.P."/>
            <person name="Eastman K.E."/>
            <person name="Scott K."/>
            <person name="Konkel Z."/>
            <person name="Mondo S.J."/>
            <person name="Kuo A."/>
            <person name="Hayes R.D."/>
            <person name="Haridas S."/>
            <person name="Andreopoulos B."/>
            <person name="Riley R."/>
            <person name="LaButti K."/>
            <person name="Pangilinan J."/>
            <person name="Lipzen A."/>
            <person name="Amirebrahimi M."/>
            <person name="Yan J."/>
            <person name="Adam C."/>
            <person name="Keymanesh K."/>
            <person name="Ng V."/>
            <person name="Louie K."/>
            <person name="Northen T."/>
            <person name="Drula E."/>
            <person name="Henrissat B."/>
            <person name="Hsieh H.M."/>
            <person name="Youens-Clark K."/>
            <person name="Lutzoni F."/>
            <person name="Miadlikowska J."/>
            <person name="Eastwood D.C."/>
            <person name="Hamelin R.C."/>
            <person name="Grigoriev I.V."/>
            <person name="U'Ren J.M."/>
        </authorList>
    </citation>
    <scope>NUCLEOTIDE SEQUENCE [LARGE SCALE GENOMIC DNA]</scope>
    <source>
        <strain evidence="1 2">ER1909</strain>
    </source>
</reference>
<name>A0ACC0CIC2_9PEZI</name>